<dbReference type="Proteomes" id="UP000234420">
    <property type="component" value="Unassembled WGS sequence"/>
</dbReference>
<dbReference type="RefSeq" id="WP_101770254.1">
    <property type="nucleotide sequence ID" value="NZ_BPPU01000002.1"/>
</dbReference>
<keyword evidence="2" id="KW-1185">Reference proteome</keyword>
<protein>
    <submittedName>
        <fullName evidence="1">Uncharacterized protein</fullName>
    </submittedName>
</protein>
<accession>A0A2N4UME4</accession>
<evidence type="ECO:0000313" key="1">
    <source>
        <dbReference type="EMBL" id="PLC56187.1"/>
    </source>
</evidence>
<proteinExistence type="predicted"/>
<dbReference type="AlphaFoldDB" id="A0A2N4UME4"/>
<evidence type="ECO:0000313" key="2">
    <source>
        <dbReference type="Proteomes" id="UP000234420"/>
    </source>
</evidence>
<name>A0A2N4UME4_9GAMM</name>
<comment type="caution">
    <text evidence="1">The sequence shown here is derived from an EMBL/GenBank/DDBJ whole genome shotgun (WGS) entry which is preliminary data.</text>
</comment>
<dbReference type="EMBL" id="NPIB01000036">
    <property type="protein sequence ID" value="PLC56187.1"/>
    <property type="molecule type" value="Genomic_DNA"/>
</dbReference>
<sequence length="218" mass="24976">MSLMSKDLFKSFVKSNNSHDLFDKIGETALDAVIDDSVLKDIPIIGTAISLYKAGDSIRANLFARKILAFLREIDDLSQDKRKLFIDENFTNQNDKEKISEIILSFIDNADRSQSCTYLGRAFKLYVLGCIDRRTYDLYCFALRRLSNYLIEQIHSYYRFGNSCGVERHAIHELASLGIIDILVTLQVFDEAQGLCQMPAHNNFGRLFYTNILVQDFS</sequence>
<reference evidence="1 2" key="1">
    <citation type="journal article" date="2018" name="Syst. Appl. Microbiol.">
        <title>Photobacterium carnosum sp. nov., isolated from spoiled modified atmosphere packaged poultry meat.</title>
        <authorList>
            <person name="Hilgarth M."/>
            <person name="Fuertes S."/>
            <person name="Ehrmann M."/>
            <person name="Vogel R.F."/>
        </authorList>
    </citation>
    <scope>NUCLEOTIDE SEQUENCE [LARGE SCALE GENOMIC DNA]</scope>
    <source>
        <strain evidence="1 2">TMW 2.2021</strain>
    </source>
</reference>
<gene>
    <name evidence="1" type="ORF">CIK00_19560</name>
</gene>
<organism evidence="1 2">
    <name type="scientific">Photobacterium carnosum</name>
    <dbReference type="NCBI Taxonomy" id="2023717"/>
    <lineage>
        <taxon>Bacteria</taxon>
        <taxon>Pseudomonadati</taxon>
        <taxon>Pseudomonadota</taxon>
        <taxon>Gammaproteobacteria</taxon>
        <taxon>Vibrionales</taxon>
        <taxon>Vibrionaceae</taxon>
        <taxon>Photobacterium</taxon>
    </lineage>
</organism>